<feature type="signal peptide" evidence="1">
    <location>
        <begin position="1"/>
        <end position="27"/>
    </location>
</feature>
<organism evidence="2 3">
    <name type="scientific">Devosia salina</name>
    <dbReference type="NCBI Taxonomy" id="2860336"/>
    <lineage>
        <taxon>Bacteria</taxon>
        <taxon>Pseudomonadati</taxon>
        <taxon>Pseudomonadota</taxon>
        <taxon>Alphaproteobacteria</taxon>
        <taxon>Hyphomicrobiales</taxon>
        <taxon>Devosiaceae</taxon>
        <taxon>Devosia</taxon>
    </lineage>
</organism>
<accession>A0ABX8WEW1</accession>
<evidence type="ECO:0000313" key="2">
    <source>
        <dbReference type="EMBL" id="QYO76710.1"/>
    </source>
</evidence>
<protein>
    <submittedName>
        <fullName evidence="2">Uncharacterized protein</fullName>
    </submittedName>
</protein>
<evidence type="ECO:0000313" key="3">
    <source>
        <dbReference type="Proteomes" id="UP000825799"/>
    </source>
</evidence>
<gene>
    <name evidence="2" type="ORF">K1X15_19390</name>
</gene>
<reference evidence="2 3" key="1">
    <citation type="submission" date="2021-08" db="EMBL/GenBank/DDBJ databases">
        <title>Devosia salina sp. nov., isolated from the South China Sea sediment.</title>
        <authorList>
            <person name="Zhou Z."/>
        </authorList>
    </citation>
    <scope>NUCLEOTIDE SEQUENCE [LARGE SCALE GENOMIC DNA]</scope>
    <source>
        <strain evidence="2 3">SCS-3</strain>
    </source>
</reference>
<sequence>MRAITKRLGLAGVMLVMVSGLSAPALAQGTGTVDFGDDTSNWANDGECDDPRFTGSAMAAELEDVDIGKDATDCRTAFEAGTITLVEGDAGTDMAGGDIDFGDDSSNWSKDGECDDPRFSGTGMAAELEDIDIGKDATDCRTAYEAGTITLAGEGSTTPMADIDFGDDSSEWAKDQECDDPRFAGSGMASELDDVNIMKDASDCRQAFEDGTVTLAEDAPDEPMSTVPGSVLEALAARIDFGDDNGNWPNDNECDDPDFVGPGVAGDPSDVDRMHDASDCRAAFIAGEAALKSASDLGGVFDYGNDSSEWANDGQCDDWRFTGPGMAKKLSSADVQADASDCQALEASGDISIKSVYQPDYILGAPYDTSGVNFGDNSSSYANDNICDDPRFEGPGSATTLLDSDLEHDAEDCRTLYEQGKIILR</sequence>
<dbReference type="EMBL" id="CP080590">
    <property type="protein sequence ID" value="QYO76710.1"/>
    <property type="molecule type" value="Genomic_DNA"/>
</dbReference>
<proteinExistence type="predicted"/>
<keyword evidence="1" id="KW-0732">Signal</keyword>
<dbReference type="RefSeq" id="WP_220305175.1">
    <property type="nucleotide sequence ID" value="NZ_CP080590.1"/>
</dbReference>
<keyword evidence="3" id="KW-1185">Reference proteome</keyword>
<dbReference type="Proteomes" id="UP000825799">
    <property type="component" value="Chromosome"/>
</dbReference>
<name>A0ABX8WEW1_9HYPH</name>
<evidence type="ECO:0000256" key="1">
    <source>
        <dbReference type="SAM" id="SignalP"/>
    </source>
</evidence>
<feature type="chain" id="PRO_5046523889" evidence="1">
    <location>
        <begin position="28"/>
        <end position="425"/>
    </location>
</feature>